<dbReference type="Gene3D" id="3.40.630.30">
    <property type="match status" value="1"/>
</dbReference>
<accession>A0ABP8NAV8</accession>
<evidence type="ECO:0000259" key="1">
    <source>
        <dbReference type="PROSITE" id="PS51186"/>
    </source>
</evidence>
<dbReference type="Proteomes" id="UP001500067">
    <property type="component" value="Unassembled WGS sequence"/>
</dbReference>
<feature type="domain" description="N-acetyltransferase" evidence="1">
    <location>
        <begin position="6"/>
        <end position="143"/>
    </location>
</feature>
<dbReference type="InterPro" id="IPR016181">
    <property type="entry name" value="Acyl_CoA_acyltransferase"/>
</dbReference>
<protein>
    <submittedName>
        <fullName evidence="2">GNAT family N-acetyltransferase</fullName>
    </submittedName>
</protein>
<reference evidence="3" key="1">
    <citation type="journal article" date="2019" name="Int. J. Syst. Evol. Microbiol.">
        <title>The Global Catalogue of Microorganisms (GCM) 10K type strain sequencing project: providing services to taxonomists for standard genome sequencing and annotation.</title>
        <authorList>
            <consortium name="The Broad Institute Genomics Platform"/>
            <consortium name="The Broad Institute Genome Sequencing Center for Infectious Disease"/>
            <person name="Wu L."/>
            <person name="Ma J."/>
        </authorList>
    </citation>
    <scope>NUCLEOTIDE SEQUENCE [LARGE SCALE GENOMIC DNA]</scope>
    <source>
        <strain evidence="3">JCM 32105</strain>
    </source>
</reference>
<dbReference type="Pfam" id="PF00583">
    <property type="entry name" value="Acetyltransf_1"/>
    <property type="match status" value="1"/>
</dbReference>
<proteinExistence type="predicted"/>
<dbReference type="InterPro" id="IPR000182">
    <property type="entry name" value="GNAT_dom"/>
</dbReference>
<evidence type="ECO:0000313" key="2">
    <source>
        <dbReference type="EMBL" id="GAA4464177.1"/>
    </source>
</evidence>
<dbReference type="EMBL" id="BAABFA010000009">
    <property type="protein sequence ID" value="GAA4464177.1"/>
    <property type="molecule type" value="Genomic_DNA"/>
</dbReference>
<dbReference type="PROSITE" id="PS51186">
    <property type="entry name" value="GNAT"/>
    <property type="match status" value="1"/>
</dbReference>
<keyword evidence="3" id="KW-1185">Reference proteome</keyword>
<sequence>MNMNALIIEKLGPGDDMPFGLLLLADETTEAIEKYIYTSDVYVARQDKAGKPIAVFVLQQQGHAEMELKNIAVSISFQEMGIGSYLVGKIKEIAAQAGCTTLWVGTPDIATKEIGFYKRNGFAEAGTRKDFYIENYPDPLYDNGVQLRDMAMLRMVLP</sequence>
<organism evidence="2 3">
    <name type="scientific">Nemorincola caseinilytica</name>
    <dbReference type="NCBI Taxonomy" id="2054315"/>
    <lineage>
        <taxon>Bacteria</taxon>
        <taxon>Pseudomonadati</taxon>
        <taxon>Bacteroidota</taxon>
        <taxon>Chitinophagia</taxon>
        <taxon>Chitinophagales</taxon>
        <taxon>Chitinophagaceae</taxon>
        <taxon>Nemorincola</taxon>
    </lineage>
</organism>
<gene>
    <name evidence="2" type="ORF">GCM10023093_13960</name>
</gene>
<comment type="caution">
    <text evidence="2">The sequence shown here is derived from an EMBL/GenBank/DDBJ whole genome shotgun (WGS) entry which is preliminary data.</text>
</comment>
<dbReference type="CDD" id="cd04301">
    <property type="entry name" value="NAT_SF"/>
    <property type="match status" value="1"/>
</dbReference>
<dbReference type="SUPFAM" id="SSF55729">
    <property type="entry name" value="Acyl-CoA N-acyltransferases (Nat)"/>
    <property type="match status" value="1"/>
</dbReference>
<name>A0ABP8NAV8_9BACT</name>
<evidence type="ECO:0000313" key="3">
    <source>
        <dbReference type="Proteomes" id="UP001500067"/>
    </source>
</evidence>